<dbReference type="SUPFAM" id="SSF52172">
    <property type="entry name" value="CheY-like"/>
    <property type="match status" value="1"/>
</dbReference>
<dbReference type="InterPro" id="IPR025497">
    <property type="entry name" value="PatA-like_N"/>
</dbReference>
<proteinExistence type="evidence at transcript level"/>
<comment type="function">
    <text evidence="2">Controls heterocyst pattern formation.</text>
</comment>
<dbReference type="AlphaFoldDB" id="A0A3N6R5H5"/>
<dbReference type="InterPro" id="IPR001789">
    <property type="entry name" value="Sig_transdc_resp-reg_receiver"/>
</dbReference>
<dbReference type="Pfam" id="PF14332">
    <property type="entry name" value="DUF4388"/>
    <property type="match status" value="1"/>
</dbReference>
<comment type="caution">
    <text evidence="5">The sequence shown here is derived from an EMBL/GenBank/DDBJ whole genome shotgun (WGS) entry which is preliminary data.</text>
</comment>
<evidence type="ECO:0000256" key="3">
    <source>
        <dbReference type="PROSITE-ProRule" id="PRU00169"/>
    </source>
</evidence>
<dbReference type="Gene3D" id="3.40.50.2300">
    <property type="match status" value="1"/>
</dbReference>
<dbReference type="RefSeq" id="WP_124144038.1">
    <property type="nucleotide sequence ID" value="NZ_CAWOKI010000383.1"/>
</dbReference>
<evidence type="ECO:0000256" key="1">
    <source>
        <dbReference type="ARBA" id="ARBA00022553"/>
    </source>
</evidence>
<organism evidence="5 6">
    <name type="scientific">Okeania hirsuta</name>
    <dbReference type="NCBI Taxonomy" id="1458930"/>
    <lineage>
        <taxon>Bacteria</taxon>
        <taxon>Bacillati</taxon>
        <taxon>Cyanobacteriota</taxon>
        <taxon>Cyanophyceae</taxon>
        <taxon>Oscillatoriophycideae</taxon>
        <taxon>Oscillatoriales</taxon>
        <taxon>Microcoleaceae</taxon>
        <taxon>Okeania</taxon>
    </lineage>
</organism>
<dbReference type="InterPro" id="IPR011006">
    <property type="entry name" value="CheY-like_superfamily"/>
</dbReference>
<dbReference type="GO" id="GO:0030428">
    <property type="term" value="C:cell septum"/>
    <property type="evidence" value="ECO:0007669"/>
    <property type="project" value="UniProtKB-SubCell"/>
</dbReference>
<protein>
    <recommendedName>
        <fullName evidence="2">Protein PatA</fullName>
    </recommendedName>
</protein>
<dbReference type="InterPro" id="IPR024186">
    <property type="entry name" value="Sig_transdc_resp-reg_PatA"/>
</dbReference>
<dbReference type="OrthoDB" id="524459at2"/>
<comment type="induction">
    <text evidence="2">By nitrogen starvation.</text>
</comment>
<feature type="domain" description="Response regulatory" evidence="4">
    <location>
        <begin position="260"/>
        <end position="376"/>
    </location>
</feature>
<feature type="modified residue" description="4-aspartylphosphate" evidence="3">
    <location>
        <position position="309"/>
    </location>
</feature>
<keyword evidence="1 3" id="KW-0597">Phosphoprotein</keyword>
<name>A0A3N6R5H5_9CYAN</name>
<evidence type="ECO:0000313" key="6">
    <source>
        <dbReference type="Proteomes" id="UP000269154"/>
    </source>
</evidence>
<evidence type="ECO:0000313" key="5">
    <source>
        <dbReference type="EMBL" id="RQH55363.1"/>
    </source>
</evidence>
<accession>A0A3N6R5H5</accession>
<dbReference type="PANTHER" id="PTHR44591:SF23">
    <property type="entry name" value="CHEY SUBFAMILY"/>
    <property type="match status" value="1"/>
</dbReference>
<dbReference type="Pfam" id="PF00072">
    <property type="entry name" value="Response_reg"/>
    <property type="match status" value="1"/>
</dbReference>
<evidence type="ECO:0000256" key="2">
    <source>
        <dbReference type="PIRNR" id="PIRNR005897"/>
    </source>
</evidence>
<reference evidence="5 6" key="1">
    <citation type="journal article" date="2018" name="ACS Chem. Biol.">
        <title>Ketoreductase domain dysfunction expands chemodiversity: malyngamide biosynthesis in the cyanobacterium Okeania hirsuta.</title>
        <authorList>
            <person name="Moss N.A."/>
            <person name="Leao T."/>
            <person name="Rankin M."/>
            <person name="McCullough T.M."/>
            <person name="Qu P."/>
            <person name="Korobeynikov A."/>
            <person name="Smith J.L."/>
            <person name="Gerwick L."/>
            <person name="Gerwick W.H."/>
        </authorList>
    </citation>
    <scope>NUCLEOTIDE SEQUENCE [LARGE SCALE GENOMIC DNA]</scope>
    <source>
        <strain evidence="5 6">PAB10Feb10-1</strain>
    </source>
</reference>
<dbReference type="PIRSF" id="PIRSF005897">
    <property type="entry name" value="RR_PatA"/>
    <property type="match status" value="1"/>
</dbReference>
<keyword evidence="6" id="KW-1185">Reference proteome</keyword>
<sequence>MLITNIRCNKVWKVLAALSHKQATGKLILDNGEQKWQIYFCRGQMLYATGGLHQTRRWYRTISQHCQHLKFNANLLSTEELWEYKLLQQGLTKEQITIKQGKAIIRSSSYEIFFALAGQSILNLNWQSDGELTSEICSNLALSPLELKQVIEAAQKLWERWQKIGINDIFPEQAPVVKQSIKLQSRLSEESIQVLTNKFNGENTLWDITAKKRQCLTLTTRTIYHFLKQGVIEVRAIPDLPSPWEQLHLAYCSTNRYRPLIACIDSTPTTGKFLEQILMPKGYKIEKITDPMQGVGLMAKKNPELIFIDLVMPEVDSYALCNFLRKASIYKQTPIIIYTGQDNYLNRARGLLAGATDFLRKPANAKKILDTVEKYLKLKKQKYQNKNNLSQSLALAPEC</sequence>
<evidence type="ECO:0000259" key="4">
    <source>
        <dbReference type="PROSITE" id="PS50110"/>
    </source>
</evidence>
<keyword evidence="2" id="KW-0902">Two-component regulatory system</keyword>
<gene>
    <name evidence="5" type="ORF">D5R40_02745</name>
</gene>
<keyword evidence="2" id="KW-0364">Heterocyst</keyword>
<dbReference type="PROSITE" id="PS50110">
    <property type="entry name" value="RESPONSE_REGULATORY"/>
    <property type="match status" value="1"/>
</dbReference>
<dbReference type="InterPro" id="IPR050595">
    <property type="entry name" value="Bact_response_regulator"/>
</dbReference>
<dbReference type="GO" id="GO:0043158">
    <property type="term" value="P:heterocyst development"/>
    <property type="evidence" value="ECO:0007669"/>
    <property type="project" value="UniProtKB-KW"/>
</dbReference>
<dbReference type="SMART" id="SM00448">
    <property type="entry name" value="REC"/>
    <property type="match status" value="1"/>
</dbReference>
<dbReference type="GO" id="GO:0000160">
    <property type="term" value="P:phosphorelay signal transduction system"/>
    <property type="evidence" value="ECO:0007669"/>
    <property type="project" value="UniProtKB-KW"/>
</dbReference>
<comment type="subcellular location">
    <subcellularLocation>
        <location evidence="2">Cell septum</location>
    </subcellularLocation>
</comment>
<dbReference type="EMBL" id="RCBY01000008">
    <property type="protein sequence ID" value="RQH55363.1"/>
    <property type="molecule type" value="Genomic_DNA"/>
</dbReference>
<dbReference type="Proteomes" id="UP000269154">
    <property type="component" value="Unassembled WGS sequence"/>
</dbReference>
<dbReference type="PANTHER" id="PTHR44591">
    <property type="entry name" value="STRESS RESPONSE REGULATOR PROTEIN 1"/>
    <property type="match status" value="1"/>
</dbReference>